<feature type="region of interest" description="Disordered" evidence="1">
    <location>
        <begin position="9"/>
        <end position="31"/>
    </location>
</feature>
<comment type="caution">
    <text evidence="3">The sequence shown here is derived from an EMBL/GenBank/DDBJ whole genome shotgun (WGS) entry which is preliminary data.</text>
</comment>
<dbReference type="InterPro" id="IPR014144">
    <property type="entry name" value="LigD_PE_domain"/>
</dbReference>
<gene>
    <name evidence="3" type="ORF">Q8F55_008826</name>
</gene>
<evidence type="ECO:0000256" key="1">
    <source>
        <dbReference type="SAM" id="MobiDB-lite"/>
    </source>
</evidence>
<dbReference type="RefSeq" id="XP_069205145.1">
    <property type="nucleotide sequence ID" value="XM_069357208.1"/>
</dbReference>
<evidence type="ECO:0000313" key="3">
    <source>
        <dbReference type="EMBL" id="KAL1405201.1"/>
    </source>
</evidence>
<keyword evidence="4" id="KW-1185">Reference proteome</keyword>
<dbReference type="Pfam" id="PF13298">
    <property type="entry name" value="LigD_N"/>
    <property type="match status" value="1"/>
</dbReference>
<feature type="domain" description="DNA ligase D 3'-phosphoesterase" evidence="2">
    <location>
        <begin position="47"/>
        <end position="124"/>
    </location>
</feature>
<dbReference type="GeneID" id="95989869"/>
<protein>
    <recommendedName>
        <fullName evidence="2">DNA ligase D 3'-phosphoesterase domain-containing protein</fullName>
    </recommendedName>
</protein>
<dbReference type="Proteomes" id="UP001565368">
    <property type="component" value="Unassembled WGS sequence"/>
</dbReference>
<dbReference type="PANTHER" id="PTHR39465:SF1">
    <property type="entry name" value="DNA LIGASE D 3'-PHOSPHOESTERASE DOMAIN-CONTAINING PROTEIN"/>
    <property type="match status" value="1"/>
</dbReference>
<evidence type="ECO:0000259" key="2">
    <source>
        <dbReference type="Pfam" id="PF13298"/>
    </source>
</evidence>
<dbReference type="EMBL" id="JBBXJM010000007">
    <property type="protein sequence ID" value="KAL1405201.1"/>
    <property type="molecule type" value="Genomic_DNA"/>
</dbReference>
<sequence length="249" mass="28243">MWALHQLKASQDGRHERQSPSGSSSPFTESELQQFPVLSRRNFWCIQRHQATAHHYDLRLHLNGGLLSWAIPKGLLGMSKDAEPARLAIQTEIHPVSYAIHEVSRTGKPRGTLLWDVGYYFVDDIHTYDAESPESPSTDGTDAKDPGLFEERKLESAMGRIRDGQATSFHFFLRGGAKVIEHDRGPDLLLTISDDRPRYEWSREPRAICPDSMQLSFSFARRTVEVNPDKANRVGCFVSQKEYTDTLGM</sequence>
<name>A0ABR3PRX2_9TREE</name>
<dbReference type="PANTHER" id="PTHR39465">
    <property type="entry name" value="DNA LIGASE D, 3'-PHOSPHOESTERASE DOMAIN"/>
    <property type="match status" value="1"/>
</dbReference>
<proteinExistence type="predicted"/>
<reference evidence="3 4" key="1">
    <citation type="submission" date="2023-08" db="EMBL/GenBank/DDBJ databases">
        <title>Annotated Genome Sequence of Vanrija albida AlHP1.</title>
        <authorList>
            <person name="Herzog R."/>
        </authorList>
    </citation>
    <scope>NUCLEOTIDE SEQUENCE [LARGE SCALE GENOMIC DNA]</scope>
    <source>
        <strain evidence="3 4">AlHP1</strain>
    </source>
</reference>
<organism evidence="3 4">
    <name type="scientific">Vanrija albida</name>
    <dbReference type="NCBI Taxonomy" id="181172"/>
    <lineage>
        <taxon>Eukaryota</taxon>
        <taxon>Fungi</taxon>
        <taxon>Dikarya</taxon>
        <taxon>Basidiomycota</taxon>
        <taxon>Agaricomycotina</taxon>
        <taxon>Tremellomycetes</taxon>
        <taxon>Trichosporonales</taxon>
        <taxon>Trichosporonaceae</taxon>
        <taxon>Vanrija</taxon>
    </lineage>
</organism>
<accession>A0ABR3PRX2</accession>
<evidence type="ECO:0000313" key="4">
    <source>
        <dbReference type="Proteomes" id="UP001565368"/>
    </source>
</evidence>